<comment type="caution">
    <text evidence="2">The sequence shown here is derived from an EMBL/GenBank/DDBJ whole genome shotgun (WGS) entry which is preliminary data.</text>
</comment>
<keyword evidence="1" id="KW-0472">Membrane</keyword>
<keyword evidence="1" id="KW-0812">Transmembrane</keyword>
<evidence type="ECO:0000256" key="1">
    <source>
        <dbReference type="SAM" id="Phobius"/>
    </source>
</evidence>
<sequence length="91" mass="9773">MTYEALDAKVIRYGRLHGARPPLRSTRLPVASWLGLAVAVMLIVAAAVTLSLSPGVSDQQISRIDPAEYMTVQLMKKNVGAEAEIGISPQL</sequence>
<name>A0A7W6DSR1_9RHOB</name>
<gene>
    <name evidence="2" type="ORF">GGQ68_003370</name>
</gene>
<dbReference type="AlphaFoldDB" id="A0A7W6DSR1"/>
<proteinExistence type="predicted"/>
<reference evidence="2 3" key="1">
    <citation type="submission" date="2020-08" db="EMBL/GenBank/DDBJ databases">
        <title>Genomic Encyclopedia of Type Strains, Phase IV (KMG-IV): sequencing the most valuable type-strain genomes for metagenomic binning, comparative biology and taxonomic classification.</title>
        <authorList>
            <person name="Goeker M."/>
        </authorList>
    </citation>
    <scope>NUCLEOTIDE SEQUENCE [LARGE SCALE GENOMIC DNA]</scope>
    <source>
        <strain evidence="2 3">DSM 102235</strain>
    </source>
</reference>
<dbReference type="Proteomes" id="UP000541426">
    <property type="component" value="Unassembled WGS sequence"/>
</dbReference>
<organism evidence="2 3">
    <name type="scientific">Sagittula marina</name>
    <dbReference type="NCBI Taxonomy" id="943940"/>
    <lineage>
        <taxon>Bacteria</taxon>
        <taxon>Pseudomonadati</taxon>
        <taxon>Pseudomonadota</taxon>
        <taxon>Alphaproteobacteria</taxon>
        <taxon>Rhodobacterales</taxon>
        <taxon>Roseobacteraceae</taxon>
        <taxon>Sagittula</taxon>
    </lineage>
</organism>
<keyword evidence="1" id="KW-1133">Transmembrane helix</keyword>
<dbReference type="RefSeq" id="WP_183967848.1">
    <property type="nucleotide sequence ID" value="NZ_BAABBZ010000019.1"/>
</dbReference>
<accession>A0A7W6DSR1</accession>
<dbReference type="EMBL" id="JACIEJ010000008">
    <property type="protein sequence ID" value="MBB3987026.1"/>
    <property type="molecule type" value="Genomic_DNA"/>
</dbReference>
<protein>
    <submittedName>
        <fullName evidence="2">Uncharacterized protein</fullName>
    </submittedName>
</protein>
<keyword evidence="3" id="KW-1185">Reference proteome</keyword>
<evidence type="ECO:0000313" key="3">
    <source>
        <dbReference type="Proteomes" id="UP000541426"/>
    </source>
</evidence>
<feature type="transmembrane region" description="Helical" evidence="1">
    <location>
        <begin position="30"/>
        <end position="53"/>
    </location>
</feature>
<evidence type="ECO:0000313" key="2">
    <source>
        <dbReference type="EMBL" id="MBB3987026.1"/>
    </source>
</evidence>